<gene>
    <name evidence="2" type="ORF">XELAEV_18034842mg</name>
</gene>
<evidence type="ECO:0000256" key="1">
    <source>
        <dbReference type="SAM" id="Phobius"/>
    </source>
</evidence>
<keyword evidence="1" id="KW-0472">Membrane</keyword>
<evidence type="ECO:0000313" key="2">
    <source>
        <dbReference type="EMBL" id="OCT71865.1"/>
    </source>
</evidence>
<evidence type="ECO:0000313" key="3">
    <source>
        <dbReference type="Proteomes" id="UP000694892"/>
    </source>
</evidence>
<dbReference type="AlphaFoldDB" id="A0A974CFV3"/>
<protein>
    <submittedName>
        <fullName evidence="2">Uncharacterized protein</fullName>
    </submittedName>
</protein>
<dbReference type="Proteomes" id="UP000694892">
    <property type="component" value="Chromosome 7L"/>
</dbReference>
<accession>A0A974CFV3</accession>
<dbReference type="EMBL" id="CM004478">
    <property type="protein sequence ID" value="OCT71865.1"/>
    <property type="molecule type" value="Genomic_DNA"/>
</dbReference>
<reference evidence="3" key="1">
    <citation type="journal article" date="2016" name="Nature">
        <title>Genome evolution in the allotetraploid frog Xenopus laevis.</title>
        <authorList>
            <person name="Session A.M."/>
            <person name="Uno Y."/>
            <person name="Kwon T."/>
            <person name="Chapman J.A."/>
            <person name="Toyoda A."/>
            <person name="Takahashi S."/>
            <person name="Fukui A."/>
            <person name="Hikosaka A."/>
            <person name="Suzuki A."/>
            <person name="Kondo M."/>
            <person name="van Heeringen S.J."/>
            <person name="Quigley I."/>
            <person name="Heinz S."/>
            <person name="Ogino H."/>
            <person name="Ochi H."/>
            <person name="Hellsten U."/>
            <person name="Lyons J.B."/>
            <person name="Simakov O."/>
            <person name="Putnam N."/>
            <person name="Stites J."/>
            <person name="Kuroki Y."/>
            <person name="Tanaka T."/>
            <person name="Michiue T."/>
            <person name="Watanabe M."/>
            <person name="Bogdanovic O."/>
            <person name="Lister R."/>
            <person name="Georgiou G."/>
            <person name="Paranjpe S.S."/>
            <person name="van Kruijsbergen I."/>
            <person name="Shu S."/>
            <person name="Carlson J."/>
            <person name="Kinoshita T."/>
            <person name="Ohta Y."/>
            <person name="Mawaribuchi S."/>
            <person name="Jenkins J."/>
            <person name="Grimwood J."/>
            <person name="Schmutz J."/>
            <person name="Mitros T."/>
            <person name="Mozaffari S.V."/>
            <person name="Suzuki Y."/>
            <person name="Haramoto Y."/>
            <person name="Yamamoto T.S."/>
            <person name="Takagi C."/>
            <person name="Heald R."/>
            <person name="Miller K."/>
            <person name="Haudenschild C."/>
            <person name="Kitzman J."/>
            <person name="Nakayama T."/>
            <person name="Izutsu Y."/>
            <person name="Robert J."/>
            <person name="Fortriede J."/>
            <person name="Burns K."/>
            <person name="Lotay V."/>
            <person name="Karimi K."/>
            <person name="Yasuoka Y."/>
            <person name="Dichmann D.S."/>
            <person name="Flajnik M.F."/>
            <person name="Houston D.W."/>
            <person name="Shendure J."/>
            <person name="DuPasquier L."/>
            <person name="Vize P.D."/>
            <person name="Zorn A.M."/>
            <person name="Ito M."/>
            <person name="Marcotte E.M."/>
            <person name="Wallingford J.B."/>
            <person name="Ito Y."/>
            <person name="Asashima M."/>
            <person name="Ueno N."/>
            <person name="Matsuda Y."/>
            <person name="Veenstra G.J."/>
            <person name="Fujiyama A."/>
            <person name="Harland R.M."/>
            <person name="Taira M."/>
            <person name="Rokhsar D.S."/>
        </authorList>
    </citation>
    <scope>NUCLEOTIDE SEQUENCE [LARGE SCALE GENOMIC DNA]</scope>
    <source>
        <strain evidence="3">J</strain>
    </source>
</reference>
<organism evidence="2 3">
    <name type="scientific">Xenopus laevis</name>
    <name type="common">African clawed frog</name>
    <dbReference type="NCBI Taxonomy" id="8355"/>
    <lineage>
        <taxon>Eukaryota</taxon>
        <taxon>Metazoa</taxon>
        <taxon>Chordata</taxon>
        <taxon>Craniata</taxon>
        <taxon>Vertebrata</taxon>
        <taxon>Euteleostomi</taxon>
        <taxon>Amphibia</taxon>
        <taxon>Batrachia</taxon>
        <taxon>Anura</taxon>
        <taxon>Pipoidea</taxon>
        <taxon>Pipidae</taxon>
        <taxon>Xenopodinae</taxon>
        <taxon>Xenopus</taxon>
        <taxon>Xenopus</taxon>
    </lineage>
</organism>
<keyword evidence="1" id="KW-1133">Transmembrane helix</keyword>
<name>A0A974CFV3_XENLA</name>
<feature type="transmembrane region" description="Helical" evidence="1">
    <location>
        <begin position="63"/>
        <end position="83"/>
    </location>
</feature>
<proteinExistence type="predicted"/>
<sequence>MWYPRYLAFMVQRIRKQCLIIFHMSNKPIYSTCSDLLQCSFHIVGQISDTSAVSGKTYRKMQIHVVLVCTLNMLPAGVFYLLLGRDKRESGSANIL</sequence>
<keyword evidence="1" id="KW-0812">Transmembrane</keyword>